<evidence type="ECO:0000313" key="8">
    <source>
        <dbReference type="EMBL" id="PHT46141.1"/>
    </source>
</evidence>
<evidence type="ECO:0000256" key="2">
    <source>
        <dbReference type="ARBA" id="ARBA00012452"/>
    </source>
</evidence>
<reference evidence="8 9" key="1">
    <citation type="journal article" date="2017" name="Genome Biol.">
        <title>New reference genome sequences of hot pepper reveal the massive evolution of plant disease-resistance genes by retroduplication.</title>
        <authorList>
            <person name="Kim S."/>
            <person name="Park J."/>
            <person name="Yeom S.I."/>
            <person name="Kim Y.M."/>
            <person name="Seo E."/>
            <person name="Kim K.T."/>
            <person name="Kim M.S."/>
            <person name="Lee J.M."/>
            <person name="Cheong K."/>
            <person name="Shin H.S."/>
            <person name="Kim S.B."/>
            <person name="Han K."/>
            <person name="Lee J."/>
            <person name="Park M."/>
            <person name="Lee H.A."/>
            <person name="Lee H.Y."/>
            <person name="Lee Y."/>
            <person name="Oh S."/>
            <person name="Lee J.H."/>
            <person name="Choi E."/>
            <person name="Choi E."/>
            <person name="Lee S.E."/>
            <person name="Jeon J."/>
            <person name="Kim H."/>
            <person name="Choi G."/>
            <person name="Song H."/>
            <person name="Lee J."/>
            <person name="Lee S.C."/>
            <person name="Kwon J.K."/>
            <person name="Lee H.Y."/>
            <person name="Koo N."/>
            <person name="Hong Y."/>
            <person name="Kim R.W."/>
            <person name="Kang W.H."/>
            <person name="Huh J.H."/>
            <person name="Kang B.C."/>
            <person name="Yang T.J."/>
            <person name="Lee Y.H."/>
            <person name="Bennetzen J.L."/>
            <person name="Choi D."/>
        </authorList>
    </citation>
    <scope>NUCLEOTIDE SEQUENCE [LARGE SCALE GENOMIC DNA]</scope>
    <source>
        <strain evidence="9">cv. PBC81</strain>
    </source>
</reference>
<proteinExistence type="inferred from homology"/>
<dbReference type="Gene3D" id="1.20.1050.10">
    <property type="match status" value="1"/>
</dbReference>
<evidence type="ECO:0000259" key="7">
    <source>
        <dbReference type="PROSITE" id="PS50405"/>
    </source>
</evidence>
<dbReference type="Pfam" id="PF02798">
    <property type="entry name" value="GST_N"/>
    <property type="match status" value="1"/>
</dbReference>
<dbReference type="InterPro" id="IPR036282">
    <property type="entry name" value="Glutathione-S-Trfase_C_sf"/>
</dbReference>
<evidence type="ECO:0000256" key="3">
    <source>
        <dbReference type="ARBA" id="ARBA00022679"/>
    </source>
</evidence>
<dbReference type="PROSITE" id="PS50404">
    <property type="entry name" value="GST_NTER"/>
    <property type="match status" value="1"/>
</dbReference>
<comment type="similarity">
    <text evidence="1">Belongs to the GST superfamily. HSP26 family.</text>
</comment>
<evidence type="ECO:0000259" key="6">
    <source>
        <dbReference type="PROSITE" id="PS50404"/>
    </source>
</evidence>
<dbReference type="GO" id="GO:0004364">
    <property type="term" value="F:glutathione transferase activity"/>
    <property type="evidence" value="ECO:0007669"/>
    <property type="project" value="UniProtKB-EC"/>
</dbReference>
<dbReference type="GO" id="GO:0005737">
    <property type="term" value="C:cytoplasm"/>
    <property type="evidence" value="ECO:0007669"/>
    <property type="project" value="TreeGrafter"/>
</dbReference>
<dbReference type="OrthoDB" id="4951845at2759"/>
<dbReference type="SFLD" id="SFLDS00019">
    <property type="entry name" value="Glutathione_Transferase_(cytos"/>
    <property type="match status" value="1"/>
</dbReference>
<dbReference type="PANTHER" id="PTHR11260:SF614">
    <property type="entry name" value="GLUTATHIONE S-TRANSFERASE"/>
    <property type="match status" value="1"/>
</dbReference>
<dbReference type="CDD" id="cd03185">
    <property type="entry name" value="GST_C_Tau"/>
    <property type="match status" value="1"/>
</dbReference>
<accession>A0A2G2WLN9</accession>
<keyword evidence="9" id="KW-1185">Reference proteome</keyword>
<dbReference type="SUPFAM" id="SSF52833">
    <property type="entry name" value="Thioredoxin-like"/>
    <property type="match status" value="1"/>
</dbReference>
<dbReference type="GO" id="GO:0006749">
    <property type="term" value="P:glutathione metabolic process"/>
    <property type="evidence" value="ECO:0007669"/>
    <property type="project" value="InterPro"/>
</dbReference>
<feature type="domain" description="GST C-terminal" evidence="7">
    <location>
        <begin position="113"/>
        <end position="236"/>
    </location>
</feature>
<dbReference type="InterPro" id="IPR010987">
    <property type="entry name" value="Glutathione-S-Trfase_C-like"/>
</dbReference>
<sequence>MKTGQKEQNLQTNCISVSQFYRISTGKMGEVKVIGSSASLFYTRVEWALKLKGVTYEYIQEDLLNKSELLLRSNPVHKKIPVLLHDDKPVAESLVILEYIDETWKGYSLLPQDPYERATARFWAKFVDEKCVIGSWQAMAAEGEAKEKARESVQEQYAFIEKQIRGKKFFGGEQIGYLDLVMGWKTLWLNAMEEVGNMKLLDPEKFPSLHQWTENFKQIPIIQESMPPQESLVNYFQGGLNYVRSLAANKP</sequence>
<dbReference type="InterPro" id="IPR036249">
    <property type="entry name" value="Thioredoxin-like_sf"/>
</dbReference>
<comment type="catalytic activity">
    <reaction evidence="4">
        <text>RX + glutathione = an S-substituted glutathione + a halide anion + H(+)</text>
        <dbReference type="Rhea" id="RHEA:16437"/>
        <dbReference type="ChEBI" id="CHEBI:15378"/>
        <dbReference type="ChEBI" id="CHEBI:16042"/>
        <dbReference type="ChEBI" id="CHEBI:17792"/>
        <dbReference type="ChEBI" id="CHEBI:57925"/>
        <dbReference type="ChEBI" id="CHEBI:90779"/>
        <dbReference type="EC" id="2.5.1.18"/>
    </reaction>
</comment>
<dbReference type="CDD" id="cd03058">
    <property type="entry name" value="GST_N_Tau"/>
    <property type="match status" value="1"/>
</dbReference>
<dbReference type="InterPro" id="IPR004045">
    <property type="entry name" value="Glutathione_S-Trfase_N"/>
</dbReference>
<dbReference type="InterPro" id="IPR045074">
    <property type="entry name" value="GST_C_Tau"/>
</dbReference>
<dbReference type="AlphaFoldDB" id="A0A2G2WLN9"/>
<dbReference type="SFLD" id="SFLDG01152">
    <property type="entry name" value="Main.3:_Omega-_and_Tau-like"/>
    <property type="match status" value="1"/>
</dbReference>
<dbReference type="PANTHER" id="PTHR11260">
    <property type="entry name" value="GLUTATHIONE S-TRANSFERASE, GST, SUPERFAMILY, GST DOMAIN CONTAINING"/>
    <property type="match status" value="1"/>
</dbReference>
<name>A0A2G2WLN9_CAPBA</name>
<evidence type="ECO:0000256" key="4">
    <source>
        <dbReference type="ARBA" id="ARBA00047960"/>
    </source>
</evidence>
<dbReference type="InterPro" id="IPR004046">
    <property type="entry name" value="GST_C"/>
</dbReference>
<dbReference type="Pfam" id="PF00043">
    <property type="entry name" value="GST_C"/>
    <property type="match status" value="1"/>
</dbReference>
<dbReference type="InterPro" id="IPR040079">
    <property type="entry name" value="Glutathione_S-Trfase"/>
</dbReference>
<reference evidence="9" key="2">
    <citation type="journal article" date="2017" name="J. Anim. Genet.">
        <title>Multiple reference genome sequences of hot pepper reveal the massive evolution of plant disease resistance genes by retroduplication.</title>
        <authorList>
            <person name="Kim S."/>
            <person name="Park J."/>
            <person name="Yeom S.-I."/>
            <person name="Kim Y.-M."/>
            <person name="Seo E."/>
            <person name="Kim K.-T."/>
            <person name="Kim M.-S."/>
            <person name="Lee J.M."/>
            <person name="Cheong K."/>
            <person name="Shin H.-S."/>
            <person name="Kim S.-B."/>
            <person name="Han K."/>
            <person name="Lee J."/>
            <person name="Park M."/>
            <person name="Lee H.-A."/>
            <person name="Lee H.-Y."/>
            <person name="Lee Y."/>
            <person name="Oh S."/>
            <person name="Lee J.H."/>
            <person name="Choi E."/>
            <person name="Choi E."/>
            <person name="Lee S.E."/>
            <person name="Jeon J."/>
            <person name="Kim H."/>
            <person name="Choi G."/>
            <person name="Song H."/>
            <person name="Lee J."/>
            <person name="Lee S.-C."/>
            <person name="Kwon J.-K."/>
            <person name="Lee H.-Y."/>
            <person name="Koo N."/>
            <person name="Hong Y."/>
            <person name="Kim R.W."/>
            <person name="Kang W.-H."/>
            <person name="Huh J.H."/>
            <person name="Kang B.-C."/>
            <person name="Yang T.-J."/>
            <person name="Lee Y.-H."/>
            <person name="Bennetzen J.L."/>
            <person name="Choi D."/>
        </authorList>
    </citation>
    <scope>NUCLEOTIDE SEQUENCE [LARGE SCALE GENOMIC DNA]</scope>
    <source>
        <strain evidence="9">cv. PBC81</strain>
    </source>
</reference>
<evidence type="ECO:0000256" key="5">
    <source>
        <dbReference type="ARBA" id="ARBA00071370"/>
    </source>
</evidence>
<feature type="domain" description="GST N-terminal" evidence="6">
    <location>
        <begin position="29"/>
        <end position="108"/>
    </location>
</feature>
<dbReference type="FunFam" id="1.20.1050.10:FF:000012">
    <property type="entry name" value="Tau class glutathione S-transferase"/>
    <property type="match status" value="1"/>
</dbReference>
<dbReference type="SFLD" id="SFLDG00358">
    <property type="entry name" value="Main_(cytGST)"/>
    <property type="match status" value="1"/>
</dbReference>
<dbReference type="Gene3D" id="3.40.30.10">
    <property type="entry name" value="Glutaredoxin"/>
    <property type="match status" value="1"/>
</dbReference>
<dbReference type="SUPFAM" id="SSF47616">
    <property type="entry name" value="GST C-terminal domain-like"/>
    <property type="match status" value="1"/>
</dbReference>
<dbReference type="FunFam" id="3.40.30.10:FF:000014">
    <property type="entry name" value="Tau class glutathione S-transferase"/>
    <property type="match status" value="1"/>
</dbReference>
<gene>
    <name evidence="8" type="ORF">CQW23_15299</name>
</gene>
<organism evidence="8 9">
    <name type="scientific">Capsicum baccatum</name>
    <name type="common">Peruvian pepper</name>
    <dbReference type="NCBI Taxonomy" id="33114"/>
    <lineage>
        <taxon>Eukaryota</taxon>
        <taxon>Viridiplantae</taxon>
        <taxon>Streptophyta</taxon>
        <taxon>Embryophyta</taxon>
        <taxon>Tracheophyta</taxon>
        <taxon>Spermatophyta</taxon>
        <taxon>Magnoliopsida</taxon>
        <taxon>eudicotyledons</taxon>
        <taxon>Gunneridae</taxon>
        <taxon>Pentapetalae</taxon>
        <taxon>asterids</taxon>
        <taxon>lamiids</taxon>
        <taxon>Solanales</taxon>
        <taxon>Solanaceae</taxon>
        <taxon>Solanoideae</taxon>
        <taxon>Capsiceae</taxon>
        <taxon>Capsicum</taxon>
    </lineage>
</organism>
<keyword evidence="3" id="KW-0808">Transferase</keyword>
<dbReference type="PROSITE" id="PS50405">
    <property type="entry name" value="GST_CTER"/>
    <property type="match status" value="1"/>
</dbReference>
<dbReference type="InterPro" id="IPR045073">
    <property type="entry name" value="Omega/Tau-like"/>
</dbReference>
<comment type="caution">
    <text evidence="8">The sequence shown here is derived from an EMBL/GenBank/DDBJ whole genome shotgun (WGS) entry which is preliminary data.</text>
</comment>
<protein>
    <recommendedName>
        <fullName evidence="5">Probable glutathione S-transferase</fullName>
        <ecNumber evidence="2">2.5.1.18</ecNumber>
    </recommendedName>
</protein>
<evidence type="ECO:0000313" key="9">
    <source>
        <dbReference type="Proteomes" id="UP000224567"/>
    </source>
</evidence>
<dbReference type="Proteomes" id="UP000224567">
    <property type="component" value="Unassembled WGS sequence"/>
</dbReference>
<dbReference type="EC" id="2.5.1.18" evidence="2"/>
<evidence type="ECO:0000256" key="1">
    <source>
        <dbReference type="ARBA" id="ARBA00009929"/>
    </source>
</evidence>
<dbReference type="EMBL" id="MLFT02000006">
    <property type="protein sequence ID" value="PHT46141.1"/>
    <property type="molecule type" value="Genomic_DNA"/>
</dbReference>
<dbReference type="STRING" id="33114.A0A2G2WLN9"/>